<dbReference type="EMBL" id="BAABDH010000100">
    <property type="protein sequence ID" value="GAA3946751.1"/>
    <property type="molecule type" value="Genomic_DNA"/>
</dbReference>
<evidence type="ECO:0000313" key="2">
    <source>
        <dbReference type="EMBL" id="GAA3946751.1"/>
    </source>
</evidence>
<keyword evidence="1" id="KW-0812">Transmembrane</keyword>
<proteinExistence type="predicted"/>
<evidence type="ECO:0000256" key="1">
    <source>
        <dbReference type="SAM" id="Phobius"/>
    </source>
</evidence>
<feature type="transmembrane region" description="Helical" evidence="1">
    <location>
        <begin position="59"/>
        <end position="77"/>
    </location>
</feature>
<sequence>MLSDISLFMPRATKTTRIRLRPADTSKVPFWGQLLIGGLWIAYTLFLISSDEGIQDYHFLHYVFLVFSLVYIGYVLVHNAPVFGTQSYLEFTPGYIVHKGGLFRAKQVFAAESIEAIDLAPMQLRIRLRSNDLYTLSLREVKGPKRREKFKAEIRQFAAEYTITLRETAPAPRV</sequence>
<protein>
    <recommendedName>
        <fullName evidence="4">PH domain-containing protein</fullName>
    </recommendedName>
</protein>
<evidence type="ECO:0000313" key="3">
    <source>
        <dbReference type="Proteomes" id="UP001499909"/>
    </source>
</evidence>
<organism evidence="2 3">
    <name type="scientific">Hymenobacter algoricola</name>
    <dbReference type="NCBI Taxonomy" id="486267"/>
    <lineage>
        <taxon>Bacteria</taxon>
        <taxon>Pseudomonadati</taxon>
        <taxon>Bacteroidota</taxon>
        <taxon>Cytophagia</taxon>
        <taxon>Cytophagales</taxon>
        <taxon>Hymenobacteraceae</taxon>
        <taxon>Hymenobacter</taxon>
    </lineage>
</organism>
<keyword evidence="1" id="KW-0472">Membrane</keyword>
<reference evidence="3" key="1">
    <citation type="journal article" date="2019" name="Int. J. Syst. Evol. Microbiol.">
        <title>The Global Catalogue of Microorganisms (GCM) 10K type strain sequencing project: providing services to taxonomists for standard genome sequencing and annotation.</title>
        <authorList>
            <consortium name="The Broad Institute Genomics Platform"/>
            <consortium name="The Broad Institute Genome Sequencing Center for Infectious Disease"/>
            <person name="Wu L."/>
            <person name="Ma J."/>
        </authorList>
    </citation>
    <scope>NUCLEOTIDE SEQUENCE [LARGE SCALE GENOMIC DNA]</scope>
    <source>
        <strain evidence="3">JCM 17214</strain>
    </source>
</reference>
<name>A0ABP7NGX7_9BACT</name>
<evidence type="ECO:0008006" key="4">
    <source>
        <dbReference type="Google" id="ProtNLM"/>
    </source>
</evidence>
<comment type="caution">
    <text evidence="2">The sequence shown here is derived from an EMBL/GenBank/DDBJ whole genome shotgun (WGS) entry which is preliminary data.</text>
</comment>
<keyword evidence="3" id="KW-1185">Reference proteome</keyword>
<accession>A0ABP7NGX7</accession>
<keyword evidence="1" id="KW-1133">Transmembrane helix</keyword>
<gene>
    <name evidence="2" type="ORF">GCM10022406_30720</name>
</gene>
<dbReference type="Proteomes" id="UP001499909">
    <property type="component" value="Unassembled WGS sequence"/>
</dbReference>
<feature type="transmembrane region" description="Helical" evidence="1">
    <location>
        <begin position="30"/>
        <end position="47"/>
    </location>
</feature>